<accession>A0A5A7RA55</accession>
<proteinExistence type="predicted"/>
<dbReference type="Pfam" id="PF05056">
    <property type="entry name" value="DUF674"/>
    <property type="match status" value="3"/>
</dbReference>
<dbReference type="Proteomes" id="UP000325081">
    <property type="component" value="Unassembled WGS sequence"/>
</dbReference>
<evidence type="ECO:0000313" key="1">
    <source>
        <dbReference type="EMBL" id="GER53234.1"/>
    </source>
</evidence>
<dbReference type="InterPro" id="IPR007750">
    <property type="entry name" value="DUF674"/>
</dbReference>
<dbReference type="AlphaFoldDB" id="A0A5A7RA55"/>
<sequence>MRSGPLLHSTLNTHTLSRPAAANTSAVHRRRVSEFRHTVLFTHKQELVVDSGFQFPPYLADLTMSDKITFSLSALIDKESKKVIFAEADNDLIDILLSFLTLPLGRILMVLNNRQNEKKAPVIGSLTTLYNGLLDSVHRHLKWDSKGDNSLAAEYKLKLRVGYTTPPGMNKIPKDVNKRPRTADLSMDDPFADDRGFTVKSTRFRITDDLKIAPFVPGSILQSLTDVGITETDKAELRTLTLGYYEVIDLLEGSLLSKTPLTDLIFRDERCKRDCFMCLEKISQQVHQEVKEKNPSKSSMTVKAMIQKSTNKILFVEAGCDFVNFISDFLFIPLGCIVRYLGNNTGLHSIDSLYRSISNIDGDKYFNNDYTEIKPMLLKDWSSFRFPNGVRVVKQNTMYNVTDDLTVTPFSITSSFSILSRLKIPLSDVDEVDLVVGPDEGLRILKASLTSTSALTDALMNSTERPGRARNRCVGHETGGSGQSAMLSSLKSQVVEVKSYAILSTPNTLSVECPSAVNTSAVRRRLRRVSGTPSLFMHKVGL</sequence>
<comment type="caution">
    <text evidence="1">The sequence shown here is derived from an EMBL/GenBank/DDBJ whole genome shotgun (WGS) entry which is preliminary data.</text>
</comment>
<dbReference type="PANTHER" id="PTHR33103:SF27">
    <property type="entry name" value="OS04G0594700 PROTEIN"/>
    <property type="match status" value="1"/>
</dbReference>
<keyword evidence="2" id="KW-1185">Reference proteome</keyword>
<evidence type="ECO:0000313" key="2">
    <source>
        <dbReference type="Proteomes" id="UP000325081"/>
    </source>
</evidence>
<protein>
    <submittedName>
        <fullName evidence="1">Uncharacterized protein</fullName>
    </submittedName>
</protein>
<reference evidence="2" key="1">
    <citation type="journal article" date="2019" name="Curr. Biol.">
        <title>Genome Sequence of Striga asiatica Provides Insight into the Evolution of Plant Parasitism.</title>
        <authorList>
            <person name="Yoshida S."/>
            <person name="Kim S."/>
            <person name="Wafula E.K."/>
            <person name="Tanskanen J."/>
            <person name="Kim Y.M."/>
            <person name="Honaas L."/>
            <person name="Yang Z."/>
            <person name="Spallek T."/>
            <person name="Conn C.E."/>
            <person name="Ichihashi Y."/>
            <person name="Cheong K."/>
            <person name="Cui S."/>
            <person name="Der J.P."/>
            <person name="Gundlach H."/>
            <person name="Jiao Y."/>
            <person name="Hori C."/>
            <person name="Ishida J.K."/>
            <person name="Kasahara H."/>
            <person name="Kiba T."/>
            <person name="Kim M.S."/>
            <person name="Koo N."/>
            <person name="Laohavisit A."/>
            <person name="Lee Y.H."/>
            <person name="Lumba S."/>
            <person name="McCourt P."/>
            <person name="Mortimer J.C."/>
            <person name="Mutuku J.M."/>
            <person name="Nomura T."/>
            <person name="Sasaki-Sekimoto Y."/>
            <person name="Seto Y."/>
            <person name="Wang Y."/>
            <person name="Wakatake T."/>
            <person name="Sakakibara H."/>
            <person name="Demura T."/>
            <person name="Yamaguchi S."/>
            <person name="Yoneyama K."/>
            <person name="Manabe R.I."/>
            <person name="Nelson D.C."/>
            <person name="Schulman A.H."/>
            <person name="Timko M.P."/>
            <person name="dePamphilis C.W."/>
            <person name="Choi D."/>
            <person name="Shirasu K."/>
        </authorList>
    </citation>
    <scope>NUCLEOTIDE SEQUENCE [LARGE SCALE GENOMIC DNA]</scope>
    <source>
        <strain evidence="2">cv. UVA1</strain>
    </source>
</reference>
<dbReference type="OrthoDB" id="1277335at2759"/>
<name>A0A5A7RA55_STRAF</name>
<gene>
    <name evidence="1" type="ORF">STAS_30745</name>
</gene>
<dbReference type="PANTHER" id="PTHR33103">
    <property type="entry name" value="OS01G0153900 PROTEIN"/>
    <property type="match status" value="1"/>
</dbReference>
<organism evidence="1 2">
    <name type="scientific">Striga asiatica</name>
    <name type="common">Asiatic witchweed</name>
    <name type="synonym">Buchnera asiatica</name>
    <dbReference type="NCBI Taxonomy" id="4170"/>
    <lineage>
        <taxon>Eukaryota</taxon>
        <taxon>Viridiplantae</taxon>
        <taxon>Streptophyta</taxon>
        <taxon>Embryophyta</taxon>
        <taxon>Tracheophyta</taxon>
        <taxon>Spermatophyta</taxon>
        <taxon>Magnoliopsida</taxon>
        <taxon>eudicotyledons</taxon>
        <taxon>Gunneridae</taxon>
        <taxon>Pentapetalae</taxon>
        <taxon>asterids</taxon>
        <taxon>lamiids</taxon>
        <taxon>Lamiales</taxon>
        <taxon>Orobanchaceae</taxon>
        <taxon>Buchnereae</taxon>
        <taxon>Striga</taxon>
    </lineage>
</organism>
<dbReference type="EMBL" id="BKCP01010515">
    <property type="protein sequence ID" value="GER53234.1"/>
    <property type="molecule type" value="Genomic_DNA"/>
</dbReference>